<evidence type="ECO:0000313" key="3">
    <source>
        <dbReference type="Proteomes" id="UP000438760"/>
    </source>
</evidence>
<dbReference type="RefSeq" id="WP_155090787.1">
    <property type="nucleotide sequence ID" value="NZ_CP102754.1"/>
</dbReference>
<dbReference type="OrthoDB" id="597504at2"/>
<feature type="chain" id="PRO_5026228841" description="Outer membrane protein beta-barrel domain-containing protein" evidence="1">
    <location>
        <begin position="24"/>
        <end position="269"/>
    </location>
</feature>
<sequence>MKTNALYLLVCILLSILSVNAQSADGFTFQPEPVAKHYSDIAFSELSVGIGITSMGITAEASSPLTPNLQLRAGINFFKYNSKYYDGTPDDPRNELSKTFGYRPDLTMKGKLNMFHGHALVDFYPVKGGLFFVSGGLYMGNNKVDLHGYLIDKDGERANPLEGEEWPTLDFQGNVIDINNGNIDAQATVGNVIKPYLGFGIGRAISKSRLGFTFELGMMYQGDYTIKQGGSKVAFELDENVEYDEEAEKWLNRIKWWPKVSFQLKYRIF</sequence>
<proteinExistence type="predicted"/>
<reference evidence="2 3" key="1">
    <citation type="submission" date="2019-11" db="EMBL/GenBank/DDBJ databases">
        <title>Genome of Strain BIT-d1.</title>
        <authorList>
            <person name="Yang Y."/>
        </authorList>
    </citation>
    <scope>NUCLEOTIDE SEQUENCE [LARGE SCALE GENOMIC DNA]</scope>
    <source>
        <strain evidence="2 3">BIT-d1</strain>
    </source>
</reference>
<dbReference type="Proteomes" id="UP000438760">
    <property type="component" value="Unassembled WGS sequence"/>
</dbReference>
<protein>
    <recommendedName>
        <fullName evidence="4">Outer membrane protein beta-barrel domain-containing protein</fullName>
    </recommendedName>
</protein>
<feature type="signal peptide" evidence="1">
    <location>
        <begin position="1"/>
        <end position="23"/>
    </location>
</feature>
<dbReference type="Gene3D" id="2.40.160.170">
    <property type="match status" value="1"/>
</dbReference>
<evidence type="ECO:0000256" key="1">
    <source>
        <dbReference type="SAM" id="SignalP"/>
    </source>
</evidence>
<evidence type="ECO:0008006" key="4">
    <source>
        <dbReference type="Google" id="ProtNLM"/>
    </source>
</evidence>
<evidence type="ECO:0000313" key="2">
    <source>
        <dbReference type="EMBL" id="MTG96742.1"/>
    </source>
</evidence>
<keyword evidence="3" id="KW-1185">Reference proteome</keyword>
<accession>A0A6I3LKP7</accession>
<organism evidence="2 3">
    <name type="scientific">Myroides albus</name>
    <dbReference type="NCBI Taxonomy" id="2562892"/>
    <lineage>
        <taxon>Bacteria</taxon>
        <taxon>Pseudomonadati</taxon>
        <taxon>Bacteroidota</taxon>
        <taxon>Flavobacteriia</taxon>
        <taxon>Flavobacteriales</taxon>
        <taxon>Flavobacteriaceae</taxon>
        <taxon>Myroides</taxon>
    </lineage>
</organism>
<keyword evidence="1" id="KW-0732">Signal</keyword>
<comment type="caution">
    <text evidence="2">The sequence shown here is derived from an EMBL/GenBank/DDBJ whole genome shotgun (WGS) entry which is preliminary data.</text>
</comment>
<dbReference type="EMBL" id="WMJX01000001">
    <property type="protein sequence ID" value="MTG96742.1"/>
    <property type="molecule type" value="Genomic_DNA"/>
</dbReference>
<name>A0A6I3LKP7_9FLAO</name>
<gene>
    <name evidence="2" type="ORF">GJV76_01045</name>
</gene>
<dbReference type="AlphaFoldDB" id="A0A6I3LKP7"/>